<dbReference type="InterPro" id="IPR029044">
    <property type="entry name" value="Nucleotide-diphossugar_trans"/>
</dbReference>
<sequence>MEATGIILAGGKSSRMGTNKALLEINGKTVIETICEELDSIVNNIIIVTNSFEDYQYLGRKMVQDEWKEMGPLAGIHAGLSASETEQNLIVACDMPFISAELGTILLEQLSDYDAVVPEISGQLHPLFAAYRKDVKKEVENALKQNKLRIRGIFQNIHVKMLDETELSKLDYSIDEADIFNMNHPDEYEQAKAIKSKGRE</sequence>
<feature type="domain" description="MobA-like NTP transferase" evidence="9">
    <location>
        <begin position="5"/>
        <end position="149"/>
    </location>
</feature>
<comment type="domain">
    <text evidence="8">The N-terminal domain determines nucleotide recognition and specific binding, while the C-terminal domain determines the specific binding to the target protein.</text>
</comment>
<dbReference type="Proteomes" id="UP000271374">
    <property type="component" value="Unassembled WGS sequence"/>
</dbReference>
<dbReference type="GO" id="GO:0061603">
    <property type="term" value="F:molybdenum cofactor guanylyltransferase activity"/>
    <property type="evidence" value="ECO:0007669"/>
    <property type="project" value="UniProtKB-EC"/>
</dbReference>
<evidence type="ECO:0000256" key="1">
    <source>
        <dbReference type="ARBA" id="ARBA00022490"/>
    </source>
</evidence>
<dbReference type="CDD" id="cd02503">
    <property type="entry name" value="MobA"/>
    <property type="match status" value="1"/>
</dbReference>
<feature type="binding site" evidence="8">
    <location>
        <position position="20"/>
    </location>
    <ligand>
        <name>GTP</name>
        <dbReference type="ChEBI" id="CHEBI:37565"/>
    </ligand>
</feature>
<comment type="caution">
    <text evidence="10">The sequence shown here is derived from an EMBL/GenBank/DDBJ whole genome shotgun (WGS) entry which is preliminary data.</text>
</comment>
<evidence type="ECO:0000256" key="8">
    <source>
        <dbReference type="HAMAP-Rule" id="MF_00316"/>
    </source>
</evidence>
<keyword evidence="6 8" id="KW-0342">GTP-binding</keyword>
<dbReference type="Pfam" id="PF12804">
    <property type="entry name" value="NTP_transf_3"/>
    <property type="match status" value="1"/>
</dbReference>
<keyword evidence="10" id="KW-0548">Nucleotidyltransferase</keyword>
<dbReference type="RefSeq" id="WP_126408236.1">
    <property type="nucleotide sequence ID" value="NZ_RXNT01000005.1"/>
</dbReference>
<evidence type="ECO:0000256" key="6">
    <source>
        <dbReference type="ARBA" id="ARBA00023134"/>
    </source>
</evidence>
<dbReference type="HAMAP" id="MF_00316">
    <property type="entry name" value="MobA"/>
    <property type="match status" value="1"/>
</dbReference>
<keyword evidence="5 8" id="KW-0460">Magnesium</keyword>
<comment type="subcellular location">
    <subcellularLocation>
        <location evidence="8">Cytoplasm</location>
    </subcellularLocation>
</comment>
<dbReference type="OrthoDB" id="9788394at2"/>
<protein>
    <recommendedName>
        <fullName evidence="8">Probable molybdenum cofactor guanylyltransferase</fullName>
        <shortName evidence="8">MoCo guanylyltransferase</shortName>
        <ecNumber evidence="8">2.7.7.77</ecNumber>
    </recommendedName>
    <alternativeName>
        <fullName evidence="8">GTP:molybdopterin guanylyltransferase</fullName>
    </alternativeName>
    <alternativeName>
        <fullName evidence="8">Mo-MPT guanylyltransferase</fullName>
    </alternativeName>
    <alternativeName>
        <fullName evidence="8">Molybdopterin guanylyltransferase</fullName>
    </alternativeName>
    <alternativeName>
        <fullName evidence="8">Molybdopterin-guanine dinucleotide synthase</fullName>
        <shortName evidence="8">MGD synthase</shortName>
    </alternativeName>
</protein>
<name>A0A431WCG5_9BACI</name>
<comment type="caution">
    <text evidence="8">Lacks conserved residue(s) required for the propagation of feature annotation.</text>
</comment>
<dbReference type="GO" id="GO:0005525">
    <property type="term" value="F:GTP binding"/>
    <property type="evidence" value="ECO:0007669"/>
    <property type="project" value="UniProtKB-UniRule"/>
</dbReference>
<comment type="function">
    <text evidence="8">Transfers a GMP moiety from GTP to Mo-molybdopterin (Mo-MPT) cofactor (Moco or molybdenum cofactor) to form Mo-molybdopterin guanine dinucleotide (Mo-MGD) cofactor.</text>
</comment>
<keyword evidence="2 8" id="KW-0808">Transferase</keyword>
<dbReference type="PANTHER" id="PTHR19136:SF81">
    <property type="entry name" value="MOLYBDENUM COFACTOR GUANYLYLTRANSFERASE"/>
    <property type="match status" value="1"/>
</dbReference>
<dbReference type="PANTHER" id="PTHR19136">
    <property type="entry name" value="MOLYBDENUM COFACTOR GUANYLYLTRANSFERASE"/>
    <property type="match status" value="1"/>
</dbReference>
<comment type="cofactor">
    <cofactor evidence="8">
        <name>Mg(2+)</name>
        <dbReference type="ChEBI" id="CHEBI:18420"/>
    </cofactor>
</comment>
<dbReference type="InterPro" id="IPR025877">
    <property type="entry name" value="MobA-like_NTP_Trfase"/>
</dbReference>
<evidence type="ECO:0000256" key="3">
    <source>
        <dbReference type="ARBA" id="ARBA00022723"/>
    </source>
</evidence>
<evidence type="ECO:0000313" key="11">
    <source>
        <dbReference type="Proteomes" id="UP000271374"/>
    </source>
</evidence>
<organism evidence="10 11">
    <name type="scientific">Bacillus yapensis</name>
    <dbReference type="NCBI Taxonomy" id="2492960"/>
    <lineage>
        <taxon>Bacteria</taxon>
        <taxon>Bacillati</taxon>
        <taxon>Bacillota</taxon>
        <taxon>Bacilli</taxon>
        <taxon>Bacillales</taxon>
        <taxon>Bacillaceae</taxon>
        <taxon>Bacillus</taxon>
    </lineage>
</organism>
<keyword evidence="1 8" id="KW-0963">Cytoplasm</keyword>
<dbReference type="GO" id="GO:0046872">
    <property type="term" value="F:metal ion binding"/>
    <property type="evidence" value="ECO:0007669"/>
    <property type="project" value="UniProtKB-KW"/>
</dbReference>
<feature type="binding site" evidence="8">
    <location>
        <begin position="8"/>
        <end position="10"/>
    </location>
    <ligand>
        <name>GTP</name>
        <dbReference type="ChEBI" id="CHEBI:37565"/>
    </ligand>
</feature>
<dbReference type="Gene3D" id="3.90.550.10">
    <property type="entry name" value="Spore Coat Polysaccharide Biosynthesis Protein SpsA, Chain A"/>
    <property type="match status" value="1"/>
</dbReference>
<evidence type="ECO:0000259" key="9">
    <source>
        <dbReference type="Pfam" id="PF12804"/>
    </source>
</evidence>
<keyword evidence="4 8" id="KW-0547">Nucleotide-binding</keyword>
<keyword evidence="7 8" id="KW-0501">Molybdenum cofactor biosynthesis</keyword>
<dbReference type="GO" id="GO:0006777">
    <property type="term" value="P:Mo-molybdopterin cofactor biosynthetic process"/>
    <property type="evidence" value="ECO:0007669"/>
    <property type="project" value="UniProtKB-KW"/>
</dbReference>
<evidence type="ECO:0000256" key="2">
    <source>
        <dbReference type="ARBA" id="ARBA00022679"/>
    </source>
</evidence>
<evidence type="ECO:0000256" key="5">
    <source>
        <dbReference type="ARBA" id="ARBA00022842"/>
    </source>
</evidence>
<comment type="similarity">
    <text evidence="8">Belongs to the MobA family.</text>
</comment>
<dbReference type="GO" id="GO:0005737">
    <property type="term" value="C:cytoplasm"/>
    <property type="evidence" value="ECO:0007669"/>
    <property type="project" value="UniProtKB-SubCell"/>
</dbReference>
<evidence type="ECO:0000313" key="10">
    <source>
        <dbReference type="EMBL" id="RTR33059.1"/>
    </source>
</evidence>
<keyword evidence="11" id="KW-1185">Reference proteome</keyword>
<proteinExistence type="inferred from homology"/>
<dbReference type="SUPFAM" id="SSF53448">
    <property type="entry name" value="Nucleotide-diphospho-sugar transferases"/>
    <property type="match status" value="1"/>
</dbReference>
<feature type="binding site" evidence="8">
    <location>
        <position position="65"/>
    </location>
    <ligand>
        <name>GTP</name>
        <dbReference type="ChEBI" id="CHEBI:37565"/>
    </ligand>
</feature>
<dbReference type="EC" id="2.7.7.77" evidence="8"/>
<feature type="binding site" evidence="8">
    <location>
        <position position="94"/>
    </location>
    <ligand>
        <name>GTP</name>
        <dbReference type="ChEBI" id="CHEBI:37565"/>
    </ligand>
</feature>
<dbReference type="EMBL" id="RXNT01000005">
    <property type="protein sequence ID" value="RTR33059.1"/>
    <property type="molecule type" value="Genomic_DNA"/>
</dbReference>
<dbReference type="InterPro" id="IPR013482">
    <property type="entry name" value="Molybde_CF_guanTrfase"/>
</dbReference>
<comment type="catalytic activity">
    <reaction evidence="8">
        <text>Mo-molybdopterin + GTP + H(+) = Mo-molybdopterin guanine dinucleotide + diphosphate</text>
        <dbReference type="Rhea" id="RHEA:34243"/>
        <dbReference type="ChEBI" id="CHEBI:15378"/>
        <dbReference type="ChEBI" id="CHEBI:33019"/>
        <dbReference type="ChEBI" id="CHEBI:37565"/>
        <dbReference type="ChEBI" id="CHEBI:71302"/>
        <dbReference type="ChEBI" id="CHEBI:71310"/>
        <dbReference type="EC" id="2.7.7.77"/>
    </reaction>
</comment>
<reference evidence="10 11" key="1">
    <citation type="submission" date="2018-12" db="EMBL/GenBank/DDBJ databases">
        <title>Bacillus yapensis draft genome sequence.</title>
        <authorList>
            <person name="Yu L."/>
            <person name="Xu X."/>
            <person name="Tang X."/>
        </authorList>
    </citation>
    <scope>NUCLEOTIDE SEQUENCE [LARGE SCALE GENOMIC DNA]</scope>
    <source>
        <strain evidence="10 11">XXST-01</strain>
    </source>
</reference>
<gene>
    <name evidence="8" type="primary">mobA</name>
    <name evidence="10" type="ORF">EKG37_08335</name>
</gene>
<dbReference type="AlphaFoldDB" id="A0A431WCG5"/>
<accession>A0A431WCG5</accession>
<feature type="binding site" evidence="8">
    <location>
        <position position="94"/>
    </location>
    <ligand>
        <name>Mg(2+)</name>
        <dbReference type="ChEBI" id="CHEBI:18420"/>
    </ligand>
</feature>
<evidence type="ECO:0000256" key="7">
    <source>
        <dbReference type="ARBA" id="ARBA00023150"/>
    </source>
</evidence>
<evidence type="ECO:0000256" key="4">
    <source>
        <dbReference type="ARBA" id="ARBA00022741"/>
    </source>
</evidence>
<keyword evidence="3 8" id="KW-0479">Metal-binding</keyword>